<evidence type="ECO:0000313" key="8">
    <source>
        <dbReference type="Proteomes" id="UP001526143"/>
    </source>
</evidence>
<dbReference type="Pfam" id="PF14765">
    <property type="entry name" value="PS-DH"/>
    <property type="match status" value="1"/>
</dbReference>
<dbReference type="Gene3D" id="1.10.1200.10">
    <property type="entry name" value="ACP-like"/>
    <property type="match status" value="1"/>
</dbReference>
<dbReference type="CDD" id="cd08955">
    <property type="entry name" value="KR_2_FAS_SDR_x"/>
    <property type="match status" value="1"/>
</dbReference>
<feature type="region of interest" description="C-terminal hotdog fold" evidence="3">
    <location>
        <begin position="392"/>
        <end position="541"/>
    </location>
</feature>
<dbReference type="InterPro" id="IPR013968">
    <property type="entry name" value="PKS_KR"/>
</dbReference>
<feature type="compositionally biased region" description="Basic and acidic residues" evidence="4">
    <location>
        <begin position="1151"/>
        <end position="1165"/>
    </location>
</feature>
<proteinExistence type="predicted"/>
<dbReference type="InterPro" id="IPR020806">
    <property type="entry name" value="PKS_PP-bd"/>
</dbReference>
<dbReference type="Proteomes" id="UP001526143">
    <property type="component" value="Unassembled WGS sequence"/>
</dbReference>
<dbReference type="Gene3D" id="3.10.129.120">
    <property type="match status" value="1"/>
</dbReference>
<feature type="domain" description="Carrier" evidence="5">
    <location>
        <begin position="1073"/>
        <end position="1148"/>
    </location>
</feature>
<keyword evidence="1" id="KW-0596">Phosphopantetheine</keyword>
<evidence type="ECO:0000256" key="1">
    <source>
        <dbReference type="ARBA" id="ARBA00022450"/>
    </source>
</evidence>
<dbReference type="SUPFAM" id="SSF51735">
    <property type="entry name" value="NAD(P)-binding Rossmann-fold domains"/>
    <property type="match status" value="2"/>
</dbReference>
<name>A0ABT3AS97_9CYAN</name>
<organism evidence="7 8">
    <name type="scientific">Plectonema radiosum NIES-515</name>
    <dbReference type="NCBI Taxonomy" id="2986073"/>
    <lineage>
        <taxon>Bacteria</taxon>
        <taxon>Bacillati</taxon>
        <taxon>Cyanobacteriota</taxon>
        <taxon>Cyanophyceae</taxon>
        <taxon>Oscillatoriophycideae</taxon>
        <taxon>Oscillatoriales</taxon>
        <taxon>Microcoleaceae</taxon>
        <taxon>Plectonema</taxon>
    </lineage>
</organism>
<dbReference type="InterPro" id="IPR036291">
    <property type="entry name" value="NAD(P)-bd_dom_sf"/>
</dbReference>
<dbReference type="EMBL" id="JAOWRF010000002">
    <property type="protein sequence ID" value="MCV3211984.1"/>
    <property type="molecule type" value="Genomic_DNA"/>
</dbReference>
<keyword evidence="2" id="KW-0597">Phosphoprotein</keyword>
<evidence type="ECO:0000313" key="7">
    <source>
        <dbReference type="EMBL" id="MCV3211984.1"/>
    </source>
</evidence>
<evidence type="ECO:0000256" key="4">
    <source>
        <dbReference type="SAM" id="MobiDB-lite"/>
    </source>
</evidence>
<dbReference type="Gene3D" id="3.20.20.30">
    <property type="entry name" value="Luciferase-like domain"/>
    <property type="match status" value="1"/>
</dbReference>
<dbReference type="Pfam" id="PF00296">
    <property type="entry name" value="Bac_luciferase"/>
    <property type="match status" value="1"/>
</dbReference>
<comment type="caution">
    <text evidence="7">The sequence shown here is derived from an EMBL/GenBank/DDBJ whole genome shotgun (WGS) entry which is preliminary data.</text>
</comment>
<evidence type="ECO:0000259" key="5">
    <source>
        <dbReference type="PROSITE" id="PS50075"/>
    </source>
</evidence>
<dbReference type="Pfam" id="PF08659">
    <property type="entry name" value="KR"/>
    <property type="match status" value="1"/>
</dbReference>
<dbReference type="InterPro" id="IPR049900">
    <property type="entry name" value="PKS_mFAS_DH"/>
</dbReference>
<dbReference type="CDD" id="cd00347">
    <property type="entry name" value="Flavin_utilizing_monoxygenases"/>
    <property type="match status" value="1"/>
</dbReference>
<dbReference type="SUPFAM" id="SSF47336">
    <property type="entry name" value="ACP-like"/>
    <property type="match status" value="1"/>
</dbReference>
<dbReference type="PANTHER" id="PTHR43775">
    <property type="entry name" value="FATTY ACID SYNTHASE"/>
    <property type="match status" value="1"/>
</dbReference>
<dbReference type="PROSITE" id="PS52019">
    <property type="entry name" value="PKS_MFAS_DH"/>
    <property type="match status" value="1"/>
</dbReference>
<dbReference type="Pfam" id="PF00550">
    <property type="entry name" value="PP-binding"/>
    <property type="match status" value="1"/>
</dbReference>
<dbReference type="Gene3D" id="3.40.50.720">
    <property type="entry name" value="NAD(P)-binding Rossmann-like Domain"/>
    <property type="match status" value="1"/>
</dbReference>
<dbReference type="PROSITE" id="PS50075">
    <property type="entry name" value="CARRIER"/>
    <property type="match status" value="1"/>
</dbReference>
<evidence type="ECO:0000256" key="2">
    <source>
        <dbReference type="ARBA" id="ARBA00022553"/>
    </source>
</evidence>
<dbReference type="SMART" id="SM00822">
    <property type="entry name" value="PKS_KR"/>
    <property type="match status" value="1"/>
</dbReference>
<dbReference type="InterPro" id="IPR036661">
    <property type="entry name" value="Luciferase-like_sf"/>
</dbReference>
<dbReference type="InterPro" id="IPR050091">
    <property type="entry name" value="PKS_NRPS_Biosynth_Enz"/>
</dbReference>
<feature type="region of interest" description="Disordered" evidence="4">
    <location>
        <begin position="1151"/>
        <end position="1180"/>
    </location>
</feature>
<dbReference type="InterPro" id="IPR036736">
    <property type="entry name" value="ACP-like_sf"/>
</dbReference>
<dbReference type="SMART" id="SM00823">
    <property type="entry name" value="PKS_PP"/>
    <property type="match status" value="1"/>
</dbReference>
<reference evidence="7 8" key="1">
    <citation type="submission" date="2022-10" db="EMBL/GenBank/DDBJ databases">
        <title>Identification of biosynthetic pathway for the production of the potent trypsin inhibitor radiosumin.</title>
        <authorList>
            <person name="Fewer D.P."/>
            <person name="Delbaje E."/>
            <person name="Ouyang X."/>
            <person name="Agostino P.D."/>
            <person name="Wahlsten M."/>
            <person name="Jokela J."/>
            <person name="Permi P."/>
            <person name="Haapaniemi E."/>
            <person name="Koistinen H."/>
        </authorList>
    </citation>
    <scope>NUCLEOTIDE SEQUENCE [LARGE SCALE GENOMIC DNA]</scope>
    <source>
        <strain evidence="7 8">NIES-515</strain>
    </source>
</reference>
<dbReference type="NCBIfam" id="TIGR04020">
    <property type="entry name" value="seco_metab_LLM"/>
    <property type="match status" value="1"/>
</dbReference>
<comment type="caution">
    <text evidence="3">Lacks conserved residue(s) required for the propagation of feature annotation.</text>
</comment>
<gene>
    <name evidence="7" type="ORF">OGM63_00335</name>
</gene>
<feature type="region of interest" description="N-terminal hotdog fold" evidence="3">
    <location>
        <begin position="230"/>
        <end position="377"/>
    </location>
</feature>
<dbReference type="InterPro" id="IPR024011">
    <property type="entry name" value="Biosynth_lucif-like_mOase_dom"/>
</dbReference>
<feature type="domain" description="PKS/mFAS DH" evidence="6">
    <location>
        <begin position="230"/>
        <end position="541"/>
    </location>
</feature>
<dbReference type="InterPro" id="IPR011251">
    <property type="entry name" value="Luciferase-like_dom"/>
</dbReference>
<dbReference type="RefSeq" id="WP_263743502.1">
    <property type="nucleotide sequence ID" value="NZ_JAOWRF010000002.1"/>
</dbReference>
<dbReference type="InterPro" id="IPR049551">
    <property type="entry name" value="PKS_DH_C"/>
</dbReference>
<protein>
    <submittedName>
        <fullName evidence="7">LLM class flavin-dependent oxidoreductase</fullName>
    </submittedName>
</protein>
<evidence type="ECO:0000256" key="3">
    <source>
        <dbReference type="PROSITE-ProRule" id="PRU01363"/>
    </source>
</evidence>
<dbReference type="PANTHER" id="PTHR43775:SF37">
    <property type="entry name" value="SI:DKEY-61P9.11"/>
    <property type="match status" value="1"/>
</dbReference>
<keyword evidence="8" id="KW-1185">Reference proteome</keyword>
<sequence>MKFGLMFFASSEDALVGDKYSLIIESAKFADIHGFSSIWTPERHFTKFGSLYPNPAVLNAALARETRQIRLQAGSVVLPIHNPIRIAEDWAVVDNLSAGRVGISFASGWNPNDFVFFPEKFKDRHQELFIGIDIIQKFWRGELISRTNGNGNQVKIRIYPTPIQPELPIWITAASNPQTFIKAGEIGANLLTHLLDQDIEELADKIYLYRQARTKHGHNPETGIVSIMLHTFVGDDFNEVREQVRVPYCEYLKSNIGLLKGLAQSRNSSIDISSLSEKDLDDFVNFLFERFASARGLIGTPKTCLDLLNQLDNIGVDEVCCLLDFGASKNLILSHLPHLNQLRERYNNQVTDKKISDAKTNILLSSTPNVLRKEQLLPPTEETLEEIRRRCPDSRSAKEYYKILNKHGLRLGVTFQGIEYLWLGKGEALAQIKLDITETNSNDLIKIRPVLLEACHQVLGAILLDEMLSNHEPLLYLVVGIRNFQVYEPMNDQVWSYAVLSSVDTVKKSIQGDVRIFDENGKLLVEVSGLQMQRVEHLSHQTKIEDNYADWFYELQWQPKPLEKLESSSIREPGSWIVFADRLGIGQILAELLEAEGETCFIVHYSKEEGISQPGKILLDPNDPQAMQELIEQMGTQYPCRGVVHLWSLNTTPREETTISSLEKDWTLTLTSTVRLVQSLTQRNASHLPLLWLVTQGTQKTGSEAVPSAIAQAFTWGLGRSLSTEMPHIWGGLVDIAHEFSTDAAAKALFEQIWHQDGESQIALRCDTRYVARLVPSQKVQTNTQSISLHSNATYLITGGLGHLGLKTARWMVDKGARNIVLVGRSDASSTARQAIAQLEDNGAKVLVVKADVSVEGDIVRIFDKIKAYYPPLRGIFHAAGVAAFHPLQDMTPELIKSVLDPKVLGTWNLHQITLGMKLDFFVCISSIASVWGSEGLGHYAAASHFLDIFAHYRHSLKLPALTVNVGALSGGGMHHHQDFTRAEKLLAQIGLKYYSPEDLLKTVEYCLERGAAQQVIIDIDWTIFKQLYELRERRTLLQQISVRSLKPFQREIGQLGEVLHQLKDASGSDRYDLLVAYLQSKVALILKLKDSQFPTPERNLMEMGMDSLTAVELKNRLQKELGIDIPIIKFIGGTTIAALATELNKQLTQGDREREIESTGDDKVNQASEQNSDWIEGEI</sequence>
<dbReference type="InterPro" id="IPR057326">
    <property type="entry name" value="KR_dom"/>
</dbReference>
<dbReference type="SUPFAM" id="SSF51679">
    <property type="entry name" value="Bacterial luciferase-like"/>
    <property type="match status" value="1"/>
</dbReference>
<accession>A0ABT3AS97</accession>
<evidence type="ECO:0000259" key="6">
    <source>
        <dbReference type="PROSITE" id="PS52019"/>
    </source>
</evidence>
<dbReference type="InterPro" id="IPR009081">
    <property type="entry name" value="PP-bd_ACP"/>
</dbReference>